<accession>A0A2K5ER24</accession>
<sequence>MMLGTEGGEGFVVKVRGLPWSCSADEVQRFFSALVTENDLQ</sequence>
<dbReference type="GO" id="GO:0003676">
    <property type="term" value="F:nucleic acid binding"/>
    <property type="evidence" value="ECO:0007669"/>
    <property type="project" value="InterPro"/>
</dbReference>
<evidence type="ECO:0000313" key="2">
    <source>
        <dbReference type="Proteomes" id="UP000233020"/>
    </source>
</evidence>
<dbReference type="Proteomes" id="UP000233020">
    <property type="component" value="Unplaced"/>
</dbReference>
<proteinExistence type="predicted"/>
<dbReference type="AlphaFoldDB" id="A0A2K5ER24"/>
<dbReference type="SUPFAM" id="SSF54928">
    <property type="entry name" value="RNA-binding domain, RBD"/>
    <property type="match status" value="1"/>
</dbReference>
<dbReference type="GeneTree" id="ENSGT00940000153503"/>
<dbReference type="InterPro" id="IPR012677">
    <property type="entry name" value="Nucleotide-bd_a/b_plait_sf"/>
</dbReference>
<reference evidence="1" key="1">
    <citation type="submission" date="2025-08" db="UniProtKB">
        <authorList>
            <consortium name="Ensembl"/>
        </authorList>
    </citation>
    <scope>IDENTIFICATION</scope>
</reference>
<evidence type="ECO:0000313" key="1">
    <source>
        <dbReference type="Ensembl" id="ENSANAP00000035647.1"/>
    </source>
</evidence>
<reference evidence="1" key="2">
    <citation type="submission" date="2025-09" db="UniProtKB">
        <authorList>
            <consortium name="Ensembl"/>
        </authorList>
    </citation>
    <scope>IDENTIFICATION</scope>
</reference>
<dbReference type="InterPro" id="IPR035979">
    <property type="entry name" value="RBD_domain_sf"/>
</dbReference>
<protein>
    <submittedName>
        <fullName evidence="1">Heteroous nuclear ribonucleoprotein H1</fullName>
    </submittedName>
</protein>
<name>A0A2K5ER24_AOTNA</name>
<dbReference type="Ensembl" id="ENSANAT00000053716.1">
    <property type="protein sequence ID" value="ENSANAP00000035647.1"/>
    <property type="gene ID" value="ENSANAG00000035312.1"/>
</dbReference>
<keyword evidence="2" id="KW-1185">Reference proteome</keyword>
<organism evidence="1 2">
    <name type="scientific">Aotus nancymaae</name>
    <name type="common">Ma's night monkey</name>
    <dbReference type="NCBI Taxonomy" id="37293"/>
    <lineage>
        <taxon>Eukaryota</taxon>
        <taxon>Metazoa</taxon>
        <taxon>Chordata</taxon>
        <taxon>Craniata</taxon>
        <taxon>Vertebrata</taxon>
        <taxon>Euteleostomi</taxon>
        <taxon>Mammalia</taxon>
        <taxon>Eutheria</taxon>
        <taxon>Euarchontoglires</taxon>
        <taxon>Primates</taxon>
        <taxon>Haplorrhini</taxon>
        <taxon>Platyrrhini</taxon>
        <taxon>Aotidae</taxon>
        <taxon>Aotus</taxon>
    </lineage>
</organism>
<gene>
    <name evidence="1" type="primary">HNRNPH1</name>
</gene>
<dbReference type="Gene3D" id="3.30.70.330">
    <property type="match status" value="1"/>
</dbReference>